<dbReference type="Gene3D" id="3.10.450.620">
    <property type="entry name" value="JHP933, nucleotidyltransferase-like core domain"/>
    <property type="match status" value="1"/>
</dbReference>
<dbReference type="Proteomes" id="UP000002772">
    <property type="component" value="Unassembled WGS sequence"/>
</dbReference>
<dbReference type="EMBL" id="GL945017">
    <property type="protein sequence ID" value="EGN57422.1"/>
    <property type="molecule type" value="Genomic_DNA"/>
</dbReference>
<evidence type="ECO:0008006" key="3">
    <source>
        <dbReference type="Google" id="ProtNLM"/>
    </source>
</evidence>
<dbReference type="STRING" id="688246.Premu_2025"/>
<sequence>MAQILSLIFKDKDLCNVMAFKGGTSLMFFHQLNRFSTDLDFNLLVPEKLDLVYDKVRAILTRFGTIDDEAKKLYGPVLVLDYGKGERMLKVEISIRPYPNHYETRSLAGTDIRVMTMPDMFAHKLCAMGECLSPRDIFDVWFFLQNHTEINEEIVRMRTGKSVSQYALWCAEHVREASPKLLMQGLDEVLNDTKSKAFVKNKLIEETASALELFSSFPVIAKQD</sequence>
<proteinExistence type="predicted"/>
<evidence type="ECO:0000313" key="1">
    <source>
        <dbReference type="EMBL" id="EGN57422.1"/>
    </source>
</evidence>
<reference evidence="2" key="1">
    <citation type="journal article" date="2011" name="Stand. Genomic Sci.">
        <title>Non-contiguous finished genome sequence of the opportunistic oral pathogen Prevotella multisaccharivorax type strain (PPPA20).</title>
        <authorList>
            <person name="Pati A."/>
            <person name="Gronow S."/>
            <person name="Lu M."/>
            <person name="Lapidus A."/>
            <person name="Nolan M."/>
            <person name="Lucas S."/>
            <person name="Hammon N."/>
            <person name="Deshpande S."/>
            <person name="Cheng J.F."/>
            <person name="Tapia R."/>
            <person name="Han C."/>
            <person name="Goodwin L."/>
            <person name="Pitluck S."/>
            <person name="Liolios K."/>
            <person name="Pagani I."/>
            <person name="Mavromatis K."/>
            <person name="Mikhailova N."/>
            <person name="Huntemann M."/>
            <person name="Chen A."/>
            <person name="Palaniappan K."/>
            <person name="Land M."/>
            <person name="Hauser L."/>
            <person name="Detter J.C."/>
            <person name="Brambilla E.M."/>
            <person name="Rohde M."/>
            <person name="Goker M."/>
            <person name="Woyke T."/>
            <person name="Bristow J."/>
            <person name="Eisen J.A."/>
            <person name="Markowitz V."/>
            <person name="Hugenholtz P."/>
            <person name="Kyrpides N.C."/>
            <person name="Klenk H.P."/>
            <person name="Ivanova N."/>
        </authorList>
    </citation>
    <scope>NUCLEOTIDE SEQUENCE [LARGE SCALE GENOMIC DNA]</scope>
    <source>
        <strain evidence="2">DSM 17128</strain>
    </source>
</reference>
<evidence type="ECO:0000313" key="2">
    <source>
        <dbReference type="Proteomes" id="UP000002772"/>
    </source>
</evidence>
<gene>
    <name evidence="1" type="ORF">Premu_2025</name>
</gene>
<name>F8N7A6_9BACT</name>
<dbReference type="InterPro" id="IPR014942">
    <property type="entry name" value="AbiEii"/>
</dbReference>
<accession>F8N7A6</accession>
<dbReference type="OrthoDB" id="9780929at2"/>
<dbReference type="HOGENOM" id="CLU_1238814_0_0_10"/>
<dbReference type="Pfam" id="PF08843">
    <property type="entry name" value="AbiEii"/>
    <property type="match status" value="1"/>
</dbReference>
<organism evidence="1 2">
    <name type="scientific">Hallella multisaccharivorax DSM 17128</name>
    <dbReference type="NCBI Taxonomy" id="688246"/>
    <lineage>
        <taxon>Bacteria</taxon>
        <taxon>Pseudomonadati</taxon>
        <taxon>Bacteroidota</taxon>
        <taxon>Bacteroidia</taxon>
        <taxon>Bacteroidales</taxon>
        <taxon>Prevotellaceae</taxon>
        <taxon>Hallella</taxon>
    </lineage>
</organism>
<protein>
    <recommendedName>
        <fullName evidence="3">Nucleotidyl transferase AbiEii/AbiGii toxin family protein</fullName>
    </recommendedName>
</protein>
<dbReference type="AlphaFoldDB" id="F8N7A6"/>
<keyword evidence="2" id="KW-1185">Reference proteome</keyword>
<dbReference type="RefSeq" id="WP_007574974.1">
    <property type="nucleotide sequence ID" value="NZ_BPTS01000002.1"/>
</dbReference>